<dbReference type="PANTHER" id="PTHR16062:SF21">
    <property type="entry name" value="CHROMATIN STRUCTURE-REMODELING COMPLEX SUBUNIT RSC1-RELATED"/>
    <property type="match status" value="1"/>
</dbReference>
<evidence type="ECO:0000313" key="12">
    <source>
        <dbReference type="Proteomes" id="UP001165063"/>
    </source>
</evidence>
<dbReference type="SMART" id="SM00297">
    <property type="entry name" value="BROMO"/>
    <property type="match status" value="2"/>
</dbReference>
<feature type="compositionally biased region" description="Basic residues" evidence="9">
    <location>
        <begin position="226"/>
        <end position="240"/>
    </location>
</feature>
<dbReference type="PROSITE" id="PS50014">
    <property type="entry name" value="BROMODOMAIN_2"/>
    <property type="match status" value="2"/>
</dbReference>
<evidence type="ECO:0000256" key="6">
    <source>
        <dbReference type="ARBA" id="ARBA00023163"/>
    </source>
</evidence>
<dbReference type="GO" id="GO:0003682">
    <property type="term" value="F:chromatin binding"/>
    <property type="evidence" value="ECO:0007669"/>
    <property type="project" value="TreeGrafter"/>
</dbReference>
<dbReference type="Pfam" id="PF00439">
    <property type="entry name" value="Bromodomain"/>
    <property type="match status" value="2"/>
</dbReference>
<keyword evidence="2" id="KW-0677">Repeat</keyword>
<keyword evidence="7" id="KW-0539">Nucleus</keyword>
<dbReference type="InterPro" id="IPR037382">
    <property type="entry name" value="Rsc/polybromo"/>
</dbReference>
<keyword evidence="5 8" id="KW-0103">Bromodomain</keyword>
<organism evidence="11 12">
    <name type="scientific">Ambrosiozyma monospora</name>
    <name type="common">Yeast</name>
    <name type="synonym">Endomycopsis monosporus</name>
    <dbReference type="NCBI Taxonomy" id="43982"/>
    <lineage>
        <taxon>Eukaryota</taxon>
        <taxon>Fungi</taxon>
        <taxon>Dikarya</taxon>
        <taxon>Ascomycota</taxon>
        <taxon>Saccharomycotina</taxon>
        <taxon>Pichiomycetes</taxon>
        <taxon>Pichiales</taxon>
        <taxon>Pichiaceae</taxon>
        <taxon>Ambrosiozyma</taxon>
    </lineage>
</organism>
<feature type="compositionally biased region" description="Basic and acidic residues" evidence="9">
    <location>
        <begin position="185"/>
        <end position="225"/>
    </location>
</feature>
<dbReference type="Proteomes" id="UP001165063">
    <property type="component" value="Unassembled WGS sequence"/>
</dbReference>
<proteinExistence type="predicted"/>
<dbReference type="PANTHER" id="PTHR16062">
    <property type="entry name" value="SWI/SNF-RELATED"/>
    <property type="match status" value="1"/>
</dbReference>
<protein>
    <submittedName>
        <fullName evidence="11">Unnamed protein product</fullName>
    </submittedName>
</protein>
<feature type="region of interest" description="Disordered" evidence="9">
    <location>
        <begin position="666"/>
        <end position="704"/>
    </location>
</feature>
<feature type="region of interest" description="Disordered" evidence="9">
    <location>
        <begin position="1"/>
        <end position="50"/>
    </location>
</feature>
<evidence type="ECO:0000256" key="5">
    <source>
        <dbReference type="ARBA" id="ARBA00023117"/>
    </source>
</evidence>
<evidence type="ECO:0000256" key="1">
    <source>
        <dbReference type="ARBA" id="ARBA00004123"/>
    </source>
</evidence>
<gene>
    <name evidence="11" type="ORF">Amon01_000339900</name>
</gene>
<accession>A0A9W7DG94</accession>
<keyword evidence="4" id="KW-0805">Transcription regulation</keyword>
<feature type="region of interest" description="Disordered" evidence="9">
    <location>
        <begin position="176"/>
        <end position="313"/>
    </location>
</feature>
<keyword evidence="12" id="KW-1185">Reference proteome</keyword>
<evidence type="ECO:0000256" key="8">
    <source>
        <dbReference type="PROSITE-ProRule" id="PRU00035"/>
    </source>
</evidence>
<dbReference type="InterPro" id="IPR001487">
    <property type="entry name" value="Bromodomain"/>
</dbReference>
<reference evidence="11" key="1">
    <citation type="submission" date="2023-04" db="EMBL/GenBank/DDBJ databases">
        <title>Ambrosiozyma monospora NBRC 1965.</title>
        <authorList>
            <person name="Ichikawa N."/>
            <person name="Sato H."/>
            <person name="Tonouchi N."/>
        </authorList>
    </citation>
    <scope>NUCLEOTIDE SEQUENCE</scope>
    <source>
        <strain evidence="11">NBRC 1965</strain>
    </source>
</reference>
<feature type="domain" description="Bromo" evidence="10">
    <location>
        <begin position="334"/>
        <end position="408"/>
    </location>
</feature>
<sequence length="721" mass="82100">MPPKRKQTIKLTINNGKRQKTSANANANANAAHHRKGQHKQRANSHVEDKQPSLDELHNFLHSLSNEILHFKDPATEEVITGPFIKLPPKKIFPDYYQIIETPISLHEIKAKIKNSPKSKQKHFYTSLSEFSADFKLMADNANQYNDPESLIAKDAINIYEFVASQVHEFQKQLNATANPEETEKEQQKLSEVKEKSKEPQTQESAKEIDHPKDAPHDDSAEVSKSKSRGRPRKPRTPKKLKTEETVLPEEATSNTAETNPEEHQVQEDEQQHKNENEQHHRRKSTPTVKTHKTSIKRSKATTPQPLPEIPSEAGFVPQISTILRNVCNFKLPQKGRVAEPFLELVDKEEEPQYYNVIKEPISLNMIRVKMNKGEYDNFSQGVWQFKKDMYKVFSNGQLYYEDNSHNFRLAQTLHGFFKKKIDKFKETFPKYRDDEPGSNNVNMTEQIVQGGLNDFDESRAKSVGANGIEELGMTDSEDISNNILHGSVTPSELLTLSDEVPNFIRKHDIEKVEEVAEIDDISAYIKKFTFSSAIKQYNAYLPDSQFFEHCFLEPSGNSTVGGTTYSINLSSAQVIGQSLLILVSLQNRIIDEKYITELKVNNDVLKPQPISISYDQDNKNSDFLACKFEFKLSHGLNLLEFKLKVPFPLTTNPFKTPILEQDPLLNFDGTSGTDGRLTRSSRSSKKQDSDGRATHGENGYHPGMQEFIQETVKVWVSVSQ</sequence>
<evidence type="ECO:0000256" key="7">
    <source>
        <dbReference type="ARBA" id="ARBA00023242"/>
    </source>
</evidence>
<feature type="compositionally biased region" description="Basic residues" evidence="9">
    <location>
        <begin position="280"/>
        <end position="300"/>
    </location>
</feature>
<dbReference type="GO" id="GO:0006338">
    <property type="term" value="P:chromatin remodeling"/>
    <property type="evidence" value="ECO:0007669"/>
    <property type="project" value="InterPro"/>
</dbReference>
<dbReference type="EMBL" id="BSXU01001413">
    <property type="protein sequence ID" value="GMG27179.1"/>
    <property type="molecule type" value="Genomic_DNA"/>
</dbReference>
<name>A0A9W7DG94_AMBMO</name>
<evidence type="ECO:0000259" key="10">
    <source>
        <dbReference type="PROSITE" id="PS50014"/>
    </source>
</evidence>
<keyword evidence="3" id="KW-0156">Chromatin regulator</keyword>
<feature type="compositionally biased region" description="Basic and acidic residues" evidence="9">
    <location>
        <begin position="261"/>
        <end position="279"/>
    </location>
</feature>
<comment type="caution">
    <text evidence="11">The sequence shown here is derived from an EMBL/GenBank/DDBJ whole genome shotgun (WGS) entry which is preliminary data.</text>
</comment>
<dbReference type="Gene3D" id="1.20.920.10">
    <property type="entry name" value="Bromodomain-like"/>
    <property type="match status" value="2"/>
</dbReference>
<evidence type="ECO:0000256" key="3">
    <source>
        <dbReference type="ARBA" id="ARBA00022853"/>
    </source>
</evidence>
<dbReference type="PRINTS" id="PR00503">
    <property type="entry name" value="BROMODOMAIN"/>
</dbReference>
<evidence type="ECO:0000256" key="4">
    <source>
        <dbReference type="ARBA" id="ARBA00023015"/>
    </source>
</evidence>
<feature type="domain" description="Bromo" evidence="10">
    <location>
        <begin position="76"/>
        <end position="153"/>
    </location>
</feature>
<evidence type="ECO:0000256" key="2">
    <source>
        <dbReference type="ARBA" id="ARBA00022737"/>
    </source>
</evidence>
<dbReference type="InterPro" id="IPR036427">
    <property type="entry name" value="Bromodomain-like_sf"/>
</dbReference>
<dbReference type="AlphaFoldDB" id="A0A9W7DG94"/>
<dbReference type="CDD" id="cd04369">
    <property type="entry name" value="Bromodomain"/>
    <property type="match status" value="2"/>
</dbReference>
<comment type="subcellular location">
    <subcellularLocation>
        <location evidence="1">Nucleus</location>
    </subcellularLocation>
</comment>
<dbReference type="SUPFAM" id="SSF47370">
    <property type="entry name" value="Bromodomain"/>
    <property type="match status" value="2"/>
</dbReference>
<feature type="compositionally biased region" description="Basic and acidic residues" evidence="9">
    <location>
        <begin position="686"/>
        <end position="696"/>
    </location>
</feature>
<feature type="compositionally biased region" description="Basic residues" evidence="9">
    <location>
        <begin position="32"/>
        <end position="43"/>
    </location>
</feature>
<evidence type="ECO:0000256" key="9">
    <source>
        <dbReference type="SAM" id="MobiDB-lite"/>
    </source>
</evidence>
<dbReference type="GO" id="GO:0006368">
    <property type="term" value="P:transcription elongation by RNA polymerase II"/>
    <property type="evidence" value="ECO:0007669"/>
    <property type="project" value="TreeGrafter"/>
</dbReference>
<dbReference type="GO" id="GO:0016586">
    <property type="term" value="C:RSC-type complex"/>
    <property type="evidence" value="ECO:0007669"/>
    <property type="project" value="InterPro"/>
</dbReference>
<keyword evidence="6" id="KW-0804">Transcription</keyword>
<evidence type="ECO:0000313" key="11">
    <source>
        <dbReference type="EMBL" id="GMG27179.1"/>
    </source>
</evidence>
<dbReference type="OrthoDB" id="1742084at2759"/>